<sequence length="110" mass="12275">MPHKFRQLVEPAIWLTALVLLFFMDTSKDSASFCLFKMVGFHSCPGCGIGHAMHDALHLNFARSFHEHLLGIPAVLIILYTTIKSLYTLKPHKSHGSTKIIYDASRHAAG</sequence>
<name>A0A171AQS0_9BACT</name>
<accession>A0A171AQS0</accession>
<evidence type="ECO:0008006" key="3">
    <source>
        <dbReference type="Google" id="ProtNLM"/>
    </source>
</evidence>
<dbReference type="STRING" id="681398.PJIAN_4678"/>
<keyword evidence="2" id="KW-1185">Reference proteome</keyword>
<comment type="caution">
    <text evidence="1">The sequence shown here is derived from an EMBL/GenBank/DDBJ whole genome shotgun (WGS) entry which is preliminary data.</text>
</comment>
<proteinExistence type="predicted"/>
<dbReference type="InterPro" id="IPR021215">
    <property type="entry name" value="DUF2752"/>
</dbReference>
<protein>
    <recommendedName>
        <fullName evidence="3">DUF2752 domain-containing protein</fullName>
    </recommendedName>
</protein>
<reference evidence="2" key="2">
    <citation type="journal article" date="2017" name="Genome Announc.">
        <title>Draft genome sequence of Paludibacter jiangxiensis NM7(T), a propionate-producing fermentative bacterium.</title>
        <authorList>
            <person name="Qiu Y.-L."/>
            <person name="Tourlousse D.M."/>
            <person name="Matsuura N."/>
            <person name="Ohashi A."/>
            <person name="Sekiguchi Y."/>
        </authorList>
    </citation>
    <scope>NUCLEOTIDE SEQUENCE [LARGE SCALE GENOMIC DNA]</scope>
    <source>
        <strain evidence="2">NM7</strain>
    </source>
</reference>
<dbReference type="AlphaFoldDB" id="A0A171AQS0"/>
<dbReference type="Proteomes" id="UP000076586">
    <property type="component" value="Unassembled WGS sequence"/>
</dbReference>
<organism evidence="1 2">
    <name type="scientific">Paludibacter jiangxiensis</name>
    <dbReference type="NCBI Taxonomy" id="681398"/>
    <lineage>
        <taxon>Bacteria</taxon>
        <taxon>Pseudomonadati</taxon>
        <taxon>Bacteroidota</taxon>
        <taxon>Bacteroidia</taxon>
        <taxon>Bacteroidales</taxon>
        <taxon>Paludibacteraceae</taxon>
        <taxon>Paludibacter</taxon>
    </lineage>
</organism>
<evidence type="ECO:0000313" key="2">
    <source>
        <dbReference type="Proteomes" id="UP000076586"/>
    </source>
</evidence>
<dbReference type="Pfam" id="PF10825">
    <property type="entry name" value="DUF2752"/>
    <property type="match status" value="1"/>
</dbReference>
<dbReference type="RefSeq" id="WP_084252420.1">
    <property type="nucleotide sequence ID" value="NZ_BDCR01000004.1"/>
</dbReference>
<dbReference type="OrthoDB" id="1525013at2"/>
<dbReference type="EMBL" id="BDCR01000004">
    <property type="protein sequence ID" value="GAT64129.1"/>
    <property type="molecule type" value="Genomic_DNA"/>
</dbReference>
<evidence type="ECO:0000313" key="1">
    <source>
        <dbReference type="EMBL" id="GAT64129.1"/>
    </source>
</evidence>
<reference evidence="2" key="1">
    <citation type="submission" date="2016-04" db="EMBL/GenBank/DDBJ databases">
        <title>Draft genome sequence of Paludibacter jiangxiensis strain NM7.</title>
        <authorList>
            <person name="Qiu Y."/>
            <person name="Matsuura N."/>
            <person name="Ohashi A."/>
            <person name="Tourlousse M.D."/>
            <person name="Sekiguchi Y."/>
        </authorList>
    </citation>
    <scope>NUCLEOTIDE SEQUENCE [LARGE SCALE GENOMIC DNA]</scope>
    <source>
        <strain evidence="2">NM7</strain>
    </source>
</reference>
<gene>
    <name evidence="1" type="ORF">PJIAN_4678</name>
</gene>